<feature type="region of interest" description="Disordered" evidence="2">
    <location>
        <begin position="247"/>
        <end position="288"/>
    </location>
</feature>
<feature type="signal peptide" evidence="3">
    <location>
        <begin position="1"/>
        <end position="20"/>
    </location>
</feature>
<feature type="chain" id="PRO_5038591899" description="Chemokine interleukin-8-like domain-containing protein" evidence="3">
    <location>
        <begin position="21"/>
        <end position="377"/>
    </location>
</feature>
<feature type="compositionally biased region" description="Low complexity" evidence="2">
    <location>
        <begin position="108"/>
        <end position="125"/>
    </location>
</feature>
<dbReference type="EMBL" id="JAHKSW010000007">
    <property type="protein sequence ID" value="KAG7329758.1"/>
    <property type="molecule type" value="Genomic_DNA"/>
</dbReference>
<evidence type="ECO:0000313" key="5">
    <source>
        <dbReference type="EMBL" id="KAG7329758.1"/>
    </source>
</evidence>
<feature type="region of interest" description="Disordered" evidence="2">
    <location>
        <begin position="305"/>
        <end position="333"/>
    </location>
</feature>
<gene>
    <name evidence="5" type="ORF">KOW79_005980</name>
</gene>
<dbReference type="GO" id="GO:0008009">
    <property type="term" value="F:chemokine activity"/>
    <property type="evidence" value="ECO:0007669"/>
    <property type="project" value="InterPro"/>
</dbReference>
<feature type="domain" description="Chemokine interleukin-8-like" evidence="4">
    <location>
        <begin position="27"/>
        <end position="85"/>
    </location>
</feature>
<feature type="compositionally biased region" description="Low complexity" evidence="2">
    <location>
        <begin position="251"/>
        <end position="266"/>
    </location>
</feature>
<evidence type="ECO:0000256" key="2">
    <source>
        <dbReference type="SAM" id="MobiDB-lite"/>
    </source>
</evidence>
<feature type="region of interest" description="Disordered" evidence="2">
    <location>
        <begin position="92"/>
        <end position="155"/>
    </location>
</feature>
<feature type="compositionally biased region" description="Polar residues" evidence="2">
    <location>
        <begin position="92"/>
        <end position="104"/>
    </location>
</feature>
<keyword evidence="1" id="KW-0202">Cytokine</keyword>
<dbReference type="InterPro" id="IPR001811">
    <property type="entry name" value="Chemokine_IL8-like_dom"/>
</dbReference>
<dbReference type="Proteomes" id="UP000824219">
    <property type="component" value="Linkage Group LG07"/>
</dbReference>
<keyword evidence="3" id="KW-0732">Signal</keyword>
<evidence type="ECO:0000256" key="1">
    <source>
        <dbReference type="ARBA" id="ARBA00022514"/>
    </source>
</evidence>
<dbReference type="SMART" id="SM00199">
    <property type="entry name" value="SCY"/>
    <property type="match status" value="1"/>
</dbReference>
<comment type="caution">
    <text evidence="5">The sequence shown here is derived from an EMBL/GenBank/DDBJ whole genome shotgun (WGS) entry which is preliminary data.</text>
</comment>
<name>A0A9D3NYQ6_9TELE</name>
<protein>
    <recommendedName>
        <fullName evidence="4">Chemokine interleukin-8-like domain-containing protein</fullName>
    </recommendedName>
</protein>
<dbReference type="OrthoDB" id="8934837at2759"/>
<feature type="compositionally biased region" description="Polar residues" evidence="2">
    <location>
        <begin position="126"/>
        <end position="146"/>
    </location>
</feature>
<feature type="compositionally biased region" description="Low complexity" evidence="2">
    <location>
        <begin position="305"/>
        <end position="317"/>
    </location>
</feature>
<evidence type="ECO:0000259" key="4">
    <source>
        <dbReference type="SMART" id="SM00199"/>
    </source>
</evidence>
<accession>A0A9D3NYQ6</accession>
<sequence>MKLNYFVGSLLVMMCTVGVCTVGNGPSISCCTEKDTTPIKAEEIVSYVLENPPCYIGAVRFLLINNRTRCSDPERLWAKRAIKIINIRNTTKAPKTPPSSATMKDTTRSTFSPGTTTDITVTMTTSKVPSSTWEPTTYTNSFSTKQPTEKPPQRTTMQIPTVKTTTKMTTIMDSTPLITDIKTTVTTMAMTTERPVTTTTTVSTSITRERPATYITHTASTEESPRNTRKPQHWTTRQITTITERERVTPETKTTSMTRTTSSTKKLPGNTRKPQHGTTSKQKVTIKQRNTHGTEIILATTAETRVTTTTPKGTSTTKRPEQKSNVTSRRQRCPPLVTKNLDKHKKGKNTSWIIKRLLKKRKQGLRRVQMSPGCIEG</sequence>
<proteinExistence type="predicted"/>
<organism evidence="5 6">
    <name type="scientific">Hemibagrus wyckioides</name>
    <dbReference type="NCBI Taxonomy" id="337641"/>
    <lineage>
        <taxon>Eukaryota</taxon>
        <taxon>Metazoa</taxon>
        <taxon>Chordata</taxon>
        <taxon>Craniata</taxon>
        <taxon>Vertebrata</taxon>
        <taxon>Euteleostomi</taxon>
        <taxon>Actinopterygii</taxon>
        <taxon>Neopterygii</taxon>
        <taxon>Teleostei</taxon>
        <taxon>Ostariophysi</taxon>
        <taxon>Siluriformes</taxon>
        <taxon>Bagridae</taxon>
        <taxon>Hemibagrus</taxon>
    </lineage>
</organism>
<dbReference type="GO" id="GO:0005615">
    <property type="term" value="C:extracellular space"/>
    <property type="evidence" value="ECO:0007669"/>
    <property type="project" value="UniProtKB-KW"/>
</dbReference>
<keyword evidence="6" id="KW-1185">Reference proteome</keyword>
<reference evidence="5 6" key="1">
    <citation type="submission" date="2021-06" db="EMBL/GenBank/DDBJ databases">
        <title>Chromosome-level genome assembly of the red-tail catfish (Hemibagrus wyckioides).</title>
        <authorList>
            <person name="Shao F."/>
        </authorList>
    </citation>
    <scope>NUCLEOTIDE SEQUENCE [LARGE SCALE GENOMIC DNA]</scope>
    <source>
        <strain evidence="5">EC202008001</strain>
        <tissue evidence="5">Blood</tissue>
    </source>
</reference>
<dbReference type="Pfam" id="PF00048">
    <property type="entry name" value="IL8"/>
    <property type="match status" value="1"/>
</dbReference>
<dbReference type="AlphaFoldDB" id="A0A9D3NYQ6"/>
<dbReference type="SUPFAM" id="SSF54117">
    <property type="entry name" value="Interleukin 8-like chemokines"/>
    <property type="match status" value="1"/>
</dbReference>
<dbReference type="Gene3D" id="2.40.50.40">
    <property type="match status" value="1"/>
</dbReference>
<dbReference type="GO" id="GO:0006955">
    <property type="term" value="P:immune response"/>
    <property type="evidence" value="ECO:0007669"/>
    <property type="project" value="InterPro"/>
</dbReference>
<evidence type="ECO:0000256" key="3">
    <source>
        <dbReference type="SAM" id="SignalP"/>
    </source>
</evidence>
<dbReference type="InterPro" id="IPR036048">
    <property type="entry name" value="Interleukin_8-like_sf"/>
</dbReference>
<evidence type="ECO:0000313" key="6">
    <source>
        <dbReference type="Proteomes" id="UP000824219"/>
    </source>
</evidence>